<name>A0ABX1S6B1_9PSEU</name>
<keyword evidence="1" id="KW-0472">Membrane</keyword>
<evidence type="ECO:0000313" key="3">
    <source>
        <dbReference type="Proteomes" id="UP000820669"/>
    </source>
</evidence>
<organism evidence="2 3">
    <name type="scientific">Pseudonocardia acidicola</name>
    <dbReference type="NCBI Taxonomy" id="2724939"/>
    <lineage>
        <taxon>Bacteria</taxon>
        <taxon>Bacillati</taxon>
        <taxon>Actinomycetota</taxon>
        <taxon>Actinomycetes</taxon>
        <taxon>Pseudonocardiales</taxon>
        <taxon>Pseudonocardiaceae</taxon>
        <taxon>Pseudonocardia</taxon>
    </lineage>
</organism>
<gene>
    <name evidence="2" type="ORF">HF526_03805</name>
</gene>
<keyword evidence="1" id="KW-0812">Transmembrane</keyword>
<evidence type="ECO:0008006" key="4">
    <source>
        <dbReference type="Google" id="ProtNLM"/>
    </source>
</evidence>
<dbReference type="EMBL" id="JAAXLA010000004">
    <property type="protein sequence ID" value="NMH96449.1"/>
    <property type="molecule type" value="Genomic_DNA"/>
</dbReference>
<reference evidence="2 3" key="1">
    <citation type="submission" date="2020-04" db="EMBL/GenBank/DDBJ databases">
        <authorList>
            <person name="Klaysubun C."/>
            <person name="Duangmal K."/>
            <person name="Lipun K."/>
        </authorList>
    </citation>
    <scope>NUCLEOTIDE SEQUENCE [LARGE SCALE GENOMIC DNA]</scope>
    <source>
        <strain evidence="2 3">K10HN5</strain>
    </source>
</reference>
<comment type="caution">
    <text evidence="2">The sequence shown here is derived from an EMBL/GenBank/DDBJ whole genome shotgun (WGS) entry which is preliminary data.</text>
</comment>
<keyword evidence="1" id="KW-1133">Transmembrane helix</keyword>
<feature type="transmembrane region" description="Helical" evidence="1">
    <location>
        <begin position="62"/>
        <end position="84"/>
    </location>
</feature>
<protein>
    <recommendedName>
        <fullName evidence="4">Sodium:proton antiporter</fullName>
    </recommendedName>
</protein>
<dbReference type="Proteomes" id="UP000820669">
    <property type="component" value="Unassembled WGS sequence"/>
</dbReference>
<proteinExistence type="predicted"/>
<evidence type="ECO:0000313" key="2">
    <source>
        <dbReference type="EMBL" id="NMH96449.1"/>
    </source>
</evidence>
<dbReference type="InterPro" id="IPR046291">
    <property type="entry name" value="DUF6328"/>
</dbReference>
<sequence length="162" mass="17743">MKSSGEFRDRRAEGPLERADRNVVELLQEVRVAQTGVQILFAFLLSLSFTDRFGRVDPTQRAIYVVTLLLAVVTTALLVAPVAVHRMVFRRGMKEQLAVVGHRLAVLGLAGLALTLTGCILLVLDVTLGRKLAIVLAAAVALCFGVLWFVLPLPLRARRSSR</sequence>
<keyword evidence="3" id="KW-1185">Reference proteome</keyword>
<evidence type="ECO:0000256" key="1">
    <source>
        <dbReference type="SAM" id="Phobius"/>
    </source>
</evidence>
<feature type="transmembrane region" description="Helical" evidence="1">
    <location>
        <begin position="132"/>
        <end position="155"/>
    </location>
</feature>
<feature type="transmembrane region" description="Helical" evidence="1">
    <location>
        <begin position="104"/>
        <end position="126"/>
    </location>
</feature>
<dbReference type="Pfam" id="PF19853">
    <property type="entry name" value="DUF6328"/>
    <property type="match status" value="1"/>
</dbReference>
<accession>A0ABX1S6B1</accession>